<dbReference type="RefSeq" id="WP_038086154.1">
    <property type="nucleotide sequence ID" value="NZ_JHEG04000001.1"/>
</dbReference>
<gene>
    <name evidence="3" type="ORF">DA73_0215995</name>
    <name evidence="2" type="ORF">DA73_0400011690</name>
</gene>
<accession>A0A0C1NBV4</accession>
<dbReference type="Pfam" id="PF01471">
    <property type="entry name" value="PG_binding_1"/>
    <property type="match status" value="1"/>
</dbReference>
<dbReference type="InterPro" id="IPR036366">
    <property type="entry name" value="PGBDSf"/>
</dbReference>
<evidence type="ECO:0000313" key="2">
    <source>
        <dbReference type="EMBL" id="KAF3886056.1"/>
    </source>
</evidence>
<proteinExistence type="predicted"/>
<dbReference type="SUPFAM" id="SSF47090">
    <property type="entry name" value="PGBD-like"/>
    <property type="match status" value="1"/>
</dbReference>
<sequence>MEPEVQASAVRELPSVKRGDTGSSVRLLQNILISLGYLGRDLNTGNFLQQTEDAVRNFQADNSLRVDGIVGPRTWDVLGGLLWD</sequence>
<dbReference type="InterPro" id="IPR036365">
    <property type="entry name" value="PGBD-like_sf"/>
</dbReference>
<dbReference type="AlphaFoldDB" id="A0A0C1NBV4"/>
<comment type="caution">
    <text evidence="3">The sequence shown here is derived from an EMBL/GenBank/DDBJ whole genome shotgun (WGS) entry which is preliminary data.</text>
</comment>
<dbReference type="STRING" id="1479485.DA73_0215995"/>
<dbReference type="EMBL" id="JHEG02000048">
    <property type="protein sequence ID" value="KIE10136.1"/>
    <property type="molecule type" value="Genomic_DNA"/>
</dbReference>
<organism evidence="3">
    <name type="scientific">Tolypothrix bouteillei VB521301</name>
    <dbReference type="NCBI Taxonomy" id="1479485"/>
    <lineage>
        <taxon>Bacteria</taxon>
        <taxon>Bacillati</taxon>
        <taxon>Cyanobacteriota</taxon>
        <taxon>Cyanophyceae</taxon>
        <taxon>Nostocales</taxon>
        <taxon>Tolypothrichaceae</taxon>
        <taxon>Tolypothrix</taxon>
    </lineage>
</organism>
<protein>
    <submittedName>
        <fullName evidence="2">Peptidoglycan-binding protein</fullName>
    </submittedName>
</protein>
<dbReference type="Proteomes" id="UP000029738">
    <property type="component" value="Unassembled WGS sequence"/>
</dbReference>
<name>A0A0C1NBV4_9CYAN</name>
<reference evidence="3" key="1">
    <citation type="journal article" date="2015" name="Genome Announc.">
        <title>Draft Genome Sequence of Tolypothrix boutellei Strain VB521301.</title>
        <authorList>
            <person name="Chandrababunaidu M.M."/>
            <person name="Singh D."/>
            <person name="Sen D."/>
            <person name="Bhan S."/>
            <person name="Das S."/>
            <person name="Gupta A."/>
            <person name="Adhikary S.P."/>
            <person name="Tripathy S."/>
        </authorList>
    </citation>
    <scope>NUCLEOTIDE SEQUENCE</scope>
    <source>
        <strain evidence="3">VB521301</strain>
    </source>
</reference>
<dbReference type="Gene3D" id="1.10.101.10">
    <property type="entry name" value="PGBD-like superfamily/PGBD"/>
    <property type="match status" value="1"/>
</dbReference>
<evidence type="ECO:0000259" key="1">
    <source>
        <dbReference type="Pfam" id="PF01471"/>
    </source>
</evidence>
<dbReference type="OrthoDB" id="515125at2"/>
<evidence type="ECO:0000313" key="4">
    <source>
        <dbReference type="Proteomes" id="UP000029738"/>
    </source>
</evidence>
<dbReference type="EMBL" id="JHEG04000001">
    <property type="protein sequence ID" value="KAF3886056.1"/>
    <property type="molecule type" value="Genomic_DNA"/>
</dbReference>
<evidence type="ECO:0000313" key="3">
    <source>
        <dbReference type="EMBL" id="KIE10136.1"/>
    </source>
</evidence>
<dbReference type="InterPro" id="IPR002477">
    <property type="entry name" value="Peptidoglycan-bd-like"/>
</dbReference>
<reference evidence="2" key="2">
    <citation type="submission" date="2019-11" db="EMBL/GenBank/DDBJ databases">
        <title>Improved Assembly of Tolypothrix boutellei genome.</title>
        <authorList>
            <person name="Sarangi A.N."/>
            <person name="Mukherjee M."/>
            <person name="Ghosh S."/>
            <person name="Singh D."/>
            <person name="Das A."/>
            <person name="Kant S."/>
            <person name="Prusty A."/>
            <person name="Tripathy S."/>
        </authorList>
    </citation>
    <scope>NUCLEOTIDE SEQUENCE</scope>
    <source>
        <strain evidence="2">VB521301</strain>
    </source>
</reference>
<feature type="domain" description="Peptidoglycan binding-like" evidence="1">
    <location>
        <begin position="21"/>
        <end position="78"/>
    </location>
</feature>
<keyword evidence="4" id="KW-1185">Reference proteome</keyword>